<evidence type="ECO:0000256" key="3">
    <source>
        <dbReference type="ARBA" id="ARBA00022475"/>
    </source>
</evidence>
<feature type="transmembrane region" description="Helical" evidence="9">
    <location>
        <begin position="390"/>
        <end position="411"/>
    </location>
</feature>
<keyword evidence="3" id="KW-1003">Cell membrane</keyword>
<accession>A0AAN7SNW8</accession>
<dbReference type="AlphaFoldDB" id="A0AAN7SNW8"/>
<dbReference type="Proteomes" id="UP001353858">
    <property type="component" value="Unassembled WGS sequence"/>
</dbReference>
<protein>
    <recommendedName>
        <fullName evidence="8">Gustatory receptor</fullName>
    </recommendedName>
</protein>
<feature type="transmembrane region" description="Helical" evidence="9">
    <location>
        <begin position="153"/>
        <end position="175"/>
    </location>
</feature>
<keyword evidence="5 9" id="KW-1133">Transmembrane helix</keyword>
<dbReference type="GO" id="GO:0007165">
    <property type="term" value="P:signal transduction"/>
    <property type="evidence" value="ECO:0007669"/>
    <property type="project" value="UniProtKB-KW"/>
</dbReference>
<evidence type="ECO:0000256" key="5">
    <source>
        <dbReference type="ARBA" id="ARBA00022989"/>
    </source>
</evidence>
<dbReference type="Pfam" id="PF06151">
    <property type="entry name" value="Trehalose_recp"/>
    <property type="match status" value="1"/>
</dbReference>
<comment type="similarity">
    <text evidence="2">Belongs to the insect chemoreceptor superfamily. Gustatory receptor (GR) family. Gr5a subfamily.</text>
</comment>
<evidence type="ECO:0000313" key="11">
    <source>
        <dbReference type="Proteomes" id="UP001353858"/>
    </source>
</evidence>
<evidence type="ECO:0000256" key="1">
    <source>
        <dbReference type="ARBA" id="ARBA00004651"/>
    </source>
</evidence>
<dbReference type="InterPro" id="IPR009318">
    <property type="entry name" value="Gustatory_rcpt"/>
</dbReference>
<evidence type="ECO:0000313" key="10">
    <source>
        <dbReference type="EMBL" id="KAK4879373.1"/>
    </source>
</evidence>
<gene>
    <name evidence="10" type="ORF">RN001_007519</name>
</gene>
<dbReference type="PANTHER" id="PTHR21421:SF29">
    <property type="entry name" value="GUSTATORY RECEPTOR 5A FOR TREHALOSE-RELATED"/>
    <property type="match status" value="1"/>
</dbReference>
<dbReference type="EMBL" id="JARPUR010000003">
    <property type="protein sequence ID" value="KAK4879373.1"/>
    <property type="molecule type" value="Genomic_DNA"/>
</dbReference>
<feature type="transmembrane region" description="Helical" evidence="9">
    <location>
        <begin position="289"/>
        <end position="311"/>
    </location>
</feature>
<comment type="caution">
    <text evidence="10">The sequence shown here is derived from an EMBL/GenBank/DDBJ whole genome shotgun (WGS) entry which is preliminary data.</text>
</comment>
<evidence type="ECO:0000256" key="6">
    <source>
        <dbReference type="ARBA" id="ARBA00023136"/>
    </source>
</evidence>
<evidence type="ECO:0000256" key="9">
    <source>
        <dbReference type="SAM" id="Phobius"/>
    </source>
</evidence>
<evidence type="ECO:0000256" key="4">
    <source>
        <dbReference type="ARBA" id="ARBA00022692"/>
    </source>
</evidence>
<feature type="transmembrane region" description="Helical" evidence="9">
    <location>
        <begin position="77"/>
        <end position="98"/>
    </location>
</feature>
<name>A0AAN7SNW8_9COLE</name>
<dbReference type="GO" id="GO:0050916">
    <property type="term" value="P:sensory perception of sweet taste"/>
    <property type="evidence" value="ECO:0007669"/>
    <property type="project" value="UniProtKB-ARBA"/>
</dbReference>
<keyword evidence="8" id="KW-0807">Transducer</keyword>
<dbReference type="GO" id="GO:0005886">
    <property type="term" value="C:plasma membrane"/>
    <property type="evidence" value="ECO:0007669"/>
    <property type="project" value="UniProtKB-SubCell"/>
</dbReference>
<comment type="function">
    <text evidence="8">Plays a role in the sugar gustatory response.</text>
</comment>
<evidence type="ECO:0000256" key="7">
    <source>
        <dbReference type="ARBA" id="ARBA00023170"/>
    </source>
</evidence>
<dbReference type="GO" id="GO:0008527">
    <property type="term" value="F:taste receptor activity"/>
    <property type="evidence" value="ECO:0007669"/>
    <property type="project" value="InterPro"/>
</dbReference>
<keyword evidence="4 9" id="KW-0812">Transmembrane</keyword>
<comment type="subcellular location">
    <subcellularLocation>
        <location evidence="1">Cell membrane</location>
        <topology evidence="1">Multi-pass membrane protein</topology>
    </subcellularLocation>
</comment>
<dbReference type="PANTHER" id="PTHR21421">
    <property type="entry name" value="GUSTATORY RECEPTOR"/>
    <property type="match status" value="1"/>
</dbReference>
<evidence type="ECO:0000256" key="8">
    <source>
        <dbReference type="PIRNR" id="PIRNR038981"/>
    </source>
</evidence>
<evidence type="ECO:0000256" key="2">
    <source>
        <dbReference type="ARBA" id="ARBA00005327"/>
    </source>
</evidence>
<keyword evidence="11" id="KW-1185">Reference proteome</keyword>
<keyword evidence="6 9" id="KW-0472">Membrane</keyword>
<sequence length="431" mass="50380">MYTKKRNLKKGLNEVYTIYKGRQVSLLKPINSSSRSFHGALKWILITAQCFGQIPVIGITKPDVKLFKFKWKSWRTFYCILNCTGAFFLTSTYVINVFVNGMDIFSSTSVAFHINTLAVTLLFLKLATQWPKLMYKWAEMEQSMKRYGWPPYLHIRLNVLTLIVLSIALVEYTIVKTNKFLISKKYKTNESIFEYYITITLYPHIFPYTKYAHWKGVILQIMNILLTFSWTFNDLFIMLISTGLAVRFQEITVRLRTLKSLKSTTIETWREIREDYNRLSQLTKTVDNALSYIILASFTNNLFFILAQLFNSLRPMKDTLEKVYFFFSFGFMIIRTVSVSIYGAWIYDESKEPTTILNSILSDTYNVEIKRFINQIKFDTVALSGKHFFYIRRGLILSMAGAIVTYELVLIQFNVNLLQEETSENGTITYS</sequence>
<keyword evidence="7 8" id="KW-0675">Receptor</keyword>
<proteinExistence type="inferred from homology"/>
<reference evidence="11" key="1">
    <citation type="submission" date="2023-01" db="EMBL/GenBank/DDBJ databases">
        <title>Key to firefly adult light organ development and bioluminescence: homeobox transcription factors regulate luciferase expression and transportation to peroxisome.</title>
        <authorList>
            <person name="Fu X."/>
        </authorList>
    </citation>
    <scope>NUCLEOTIDE SEQUENCE [LARGE SCALE GENOMIC DNA]</scope>
</reference>
<feature type="transmembrane region" description="Helical" evidence="9">
    <location>
        <begin position="104"/>
        <end position="124"/>
    </location>
</feature>
<feature type="transmembrane region" description="Helical" evidence="9">
    <location>
        <begin position="323"/>
        <end position="347"/>
    </location>
</feature>
<dbReference type="PIRSF" id="PIRSF038981">
    <property type="entry name" value="GRP"/>
    <property type="match status" value="1"/>
</dbReference>
<organism evidence="10 11">
    <name type="scientific">Aquatica leii</name>
    <dbReference type="NCBI Taxonomy" id="1421715"/>
    <lineage>
        <taxon>Eukaryota</taxon>
        <taxon>Metazoa</taxon>
        <taxon>Ecdysozoa</taxon>
        <taxon>Arthropoda</taxon>
        <taxon>Hexapoda</taxon>
        <taxon>Insecta</taxon>
        <taxon>Pterygota</taxon>
        <taxon>Neoptera</taxon>
        <taxon>Endopterygota</taxon>
        <taxon>Coleoptera</taxon>
        <taxon>Polyphaga</taxon>
        <taxon>Elateriformia</taxon>
        <taxon>Elateroidea</taxon>
        <taxon>Lampyridae</taxon>
        <taxon>Luciolinae</taxon>
        <taxon>Aquatica</taxon>
    </lineage>
</organism>
<feature type="transmembrane region" description="Helical" evidence="9">
    <location>
        <begin position="224"/>
        <end position="246"/>
    </location>
</feature>